<comment type="caution">
    <text evidence="1">The sequence shown here is derived from an EMBL/GenBank/DDBJ whole genome shotgun (WGS) entry which is preliminary data.</text>
</comment>
<dbReference type="Proteomes" id="UP000032309">
    <property type="component" value="Unassembled WGS sequence"/>
</dbReference>
<reference evidence="2" key="1">
    <citation type="journal article" date="2015" name="Genome Announc.">
        <title>Draft Genome Sequence of an Anaerobic Ammonium-Oxidizing Bacterium, "Candidatus Brocadia sinica".</title>
        <authorList>
            <person name="Oshiki M."/>
            <person name="Shinyako-Hata K."/>
            <person name="Satoh H."/>
            <person name="Okabe S."/>
        </authorList>
    </citation>
    <scope>NUCLEOTIDE SEQUENCE [LARGE SCALE GENOMIC DNA]</scope>
    <source>
        <strain evidence="2">JPN1</strain>
    </source>
</reference>
<evidence type="ECO:0000313" key="2">
    <source>
        <dbReference type="Proteomes" id="UP000032309"/>
    </source>
</evidence>
<organism evidence="1 2">
    <name type="scientific">Candidatus Brocadia sinica JPN1</name>
    <dbReference type="NCBI Taxonomy" id="1197129"/>
    <lineage>
        <taxon>Bacteria</taxon>
        <taxon>Pseudomonadati</taxon>
        <taxon>Planctomycetota</taxon>
        <taxon>Candidatus Brocadiia</taxon>
        <taxon>Candidatus Brocadiales</taxon>
        <taxon>Candidatus Brocadiaceae</taxon>
        <taxon>Candidatus Brocadia</taxon>
    </lineage>
</organism>
<name>A0ABQ0K411_9BACT</name>
<dbReference type="EMBL" id="BAFN01000003">
    <property type="protein sequence ID" value="GAN35397.1"/>
    <property type="molecule type" value="Genomic_DNA"/>
</dbReference>
<gene>
    <name evidence="1" type="ORF">BROSI_C0001</name>
</gene>
<accession>A0ABQ0K411</accession>
<evidence type="ECO:0000313" key="1">
    <source>
        <dbReference type="EMBL" id="GAN35397.1"/>
    </source>
</evidence>
<sequence length="42" mass="4697">MQHQGGNARTLQRGLGKAQLPPLVLIPGEGRLLSMEKIFRRK</sequence>
<keyword evidence="2" id="KW-1185">Reference proteome</keyword>
<protein>
    <submittedName>
        <fullName evidence="1">Uncharacterized conserved protein</fullName>
    </submittedName>
</protein>
<proteinExistence type="predicted"/>